<sequence length="257" mass="28694">MASTKPESKLEGESPPTSMPSDSQTESLPPSGVTDTTDPSSAAPTSTSPSASATGPGSEATAEAETTPALPALTPAEFRVYNRLAEQMDYFHDHFRSMWTTLYSACTSGRRPANMSLKRFLDEGLRLLRYLESHHHIEETHLYPLLARKMPQFKSSGPPPAMKALKFNKDAGGGARKKEACELLLQHQEIHKGMDELEEYIRKCKSGETPLELGVLKEKMDSWGEVLMKHLDQEVEELKAETMRKYWTLEEMRAIPI</sequence>
<dbReference type="InterPro" id="IPR053206">
    <property type="entry name" value="Dimeric_xanthone_biosynth"/>
</dbReference>
<feature type="compositionally biased region" description="Basic and acidic residues" evidence="1">
    <location>
        <begin position="1"/>
        <end position="12"/>
    </location>
</feature>
<organism evidence="3 4">
    <name type="scientific">Podospora australis</name>
    <dbReference type="NCBI Taxonomy" id="1536484"/>
    <lineage>
        <taxon>Eukaryota</taxon>
        <taxon>Fungi</taxon>
        <taxon>Dikarya</taxon>
        <taxon>Ascomycota</taxon>
        <taxon>Pezizomycotina</taxon>
        <taxon>Sordariomycetes</taxon>
        <taxon>Sordariomycetidae</taxon>
        <taxon>Sordariales</taxon>
        <taxon>Podosporaceae</taxon>
        <taxon>Podospora</taxon>
    </lineage>
</organism>
<keyword evidence="4" id="KW-1185">Reference proteome</keyword>
<name>A0AAN6WQU6_9PEZI</name>
<proteinExistence type="predicted"/>
<evidence type="ECO:0000313" key="4">
    <source>
        <dbReference type="Proteomes" id="UP001302126"/>
    </source>
</evidence>
<comment type="caution">
    <text evidence="3">The sequence shown here is derived from an EMBL/GenBank/DDBJ whole genome shotgun (WGS) entry which is preliminary data.</text>
</comment>
<evidence type="ECO:0000313" key="3">
    <source>
        <dbReference type="EMBL" id="KAK4186618.1"/>
    </source>
</evidence>
<dbReference type="AlphaFoldDB" id="A0AAN6WQU6"/>
<accession>A0AAN6WQU6</accession>
<dbReference type="EMBL" id="MU864419">
    <property type="protein sequence ID" value="KAK4186618.1"/>
    <property type="molecule type" value="Genomic_DNA"/>
</dbReference>
<feature type="region of interest" description="Disordered" evidence="1">
    <location>
        <begin position="1"/>
        <end position="71"/>
    </location>
</feature>
<feature type="compositionally biased region" description="Low complexity" evidence="1">
    <location>
        <begin position="34"/>
        <end position="71"/>
    </location>
</feature>
<reference evidence="3" key="2">
    <citation type="submission" date="2023-05" db="EMBL/GenBank/DDBJ databases">
        <authorList>
            <consortium name="Lawrence Berkeley National Laboratory"/>
            <person name="Steindorff A."/>
            <person name="Hensen N."/>
            <person name="Bonometti L."/>
            <person name="Westerberg I."/>
            <person name="Brannstrom I.O."/>
            <person name="Guillou S."/>
            <person name="Cros-Aarteil S."/>
            <person name="Calhoun S."/>
            <person name="Haridas S."/>
            <person name="Kuo A."/>
            <person name="Mondo S."/>
            <person name="Pangilinan J."/>
            <person name="Riley R."/>
            <person name="Labutti K."/>
            <person name="Andreopoulos B."/>
            <person name="Lipzen A."/>
            <person name="Chen C."/>
            <person name="Yanf M."/>
            <person name="Daum C."/>
            <person name="Ng V."/>
            <person name="Clum A."/>
            <person name="Ohm R."/>
            <person name="Martin F."/>
            <person name="Silar P."/>
            <person name="Natvig D."/>
            <person name="Lalanne C."/>
            <person name="Gautier V."/>
            <person name="Ament-Velasquez S.L."/>
            <person name="Kruys A."/>
            <person name="Hutchinson M.I."/>
            <person name="Powell A.J."/>
            <person name="Barry K."/>
            <person name="Miller A.N."/>
            <person name="Grigoriev I.V."/>
            <person name="Debuchy R."/>
            <person name="Gladieux P."/>
            <person name="Thoren M.H."/>
            <person name="Johannesson H."/>
        </authorList>
    </citation>
    <scope>NUCLEOTIDE SEQUENCE</scope>
    <source>
        <strain evidence="3">PSN309</strain>
    </source>
</reference>
<dbReference type="PANTHER" id="PTHR38048">
    <property type="entry name" value="EXPRESSED PROTEIN"/>
    <property type="match status" value="1"/>
</dbReference>
<protein>
    <recommendedName>
        <fullName evidence="2">Hemerythrin-like domain-containing protein</fullName>
    </recommendedName>
</protein>
<feature type="compositionally biased region" description="Polar residues" evidence="1">
    <location>
        <begin position="15"/>
        <end position="28"/>
    </location>
</feature>
<gene>
    <name evidence="3" type="ORF">QBC35DRAFT_500692</name>
</gene>
<reference evidence="3" key="1">
    <citation type="journal article" date="2023" name="Mol. Phylogenet. Evol.">
        <title>Genome-scale phylogeny and comparative genomics of the fungal order Sordariales.</title>
        <authorList>
            <person name="Hensen N."/>
            <person name="Bonometti L."/>
            <person name="Westerberg I."/>
            <person name="Brannstrom I.O."/>
            <person name="Guillou S."/>
            <person name="Cros-Aarteil S."/>
            <person name="Calhoun S."/>
            <person name="Haridas S."/>
            <person name="Kuo A."/>
            <person name="Mondo S."/>
            <person name="Pangilinan J."/>
            <person name="Riley R."/>
            <person name="LaButti K."/>
            <person name="Andreopoulos B."/>
            <person name="Lipzen A."/>
            <person name="Chen C."/>
            <person name="Yan M."/>
            <person name="Daum C."/>
            <person name="Ng V."/>
            <person name="Clum A."/>
            <person name="Steindorff A."/>
            <person name="Ohm R.A."/>
            <person name="Martin F."/>
            <person name="Silar P."/>
            <person name="Natvig D.O."/>
            <person name="Lalanne C."/>
            <person name="Gautier V."/>
            <person name="Ament-Velasquez S.L."/>
            <person name="Kruys A."/>
            <person name="Hutchinson M.I."/>
            <person name="Powell A.J."/>
            <person name="Barry K."/>
            <person name="Miller A.N."/>
            <person name="Grigoriev I.V."/>
            <person name="Debuchy R."/>
            <person name="Gladieux P."/>
            <person name="Hiltunen Thoren M."/>
            <person name="Johannesson H."/>
        </authorList>
    </citation>
    <scope>NUCLEOTIDE SEQUENCE</scope>
    <source>
        <strain evidence="3">PSN309</strain>
    </source>
</reference>
<evidence type="ECO:0000259" key="2">
    <source>
        <dbReference type="Pfam" id="PF01814"/>
    </source>
</evidence>
<dbReference type="Proteomes" id="UP001302126">
    <property type="component" value="Unassembled WGS sequence"/>
</dbReference>
<dbReference type="Gene3D" id="1.20.120.520">
    <property type="entry name" value="nmb1532 protein domain like"/>
    <property type="match status" value="1"/>
</dbReference>
<dbReference type="CDD" id="cd12108">
    <property type="entry name" value="Hr-like"/>
    <property type="match status" value="1"/>
</dbReference>
<dbReference type="PANTHER" id="PTHR38048:SF1">
    <property type="entry name" value="HEMERYTHRIN-LIKE DOMAIN-CONTAINING PROTEIN"/>
    <property type="match status" value="1"/>
</dbReference>
<evidence type="ECO:0000256" key="1">
    <source>
        <dbReference type="SAM" id="MobiDB-lite"/>
    </source>
</evidence>
<dbReference type="InterPro" id="IPR012312">
    <property type="entry name" value="Hemerythrin-like"/>
</dbReference>
<dbReference type="Pfam" id="PF01814">
    <property type="entry name" value="Hemerythrin"/>
    <property type="match status" value="1"/>
</dbReference>
<feature type="domain" description="Hemerythrin-like" evidence="2">
    <location>
        <begin position="85"/>
        <end position="239"/>
    </location>
</feature>